<feature type="chain" id="PRO_5001635277" evidence="1">
    <location>
        <begin position="19"/>
        <end position="110"/>
    </location>
</feature>
<name>A0A066XSA9_COLSU</name>
<reference evidence="3" key="1">
    <citation type="journal article" date="2014" name="Genome Announc.">
        <title>Draft genome sequence of Colletotrichum sublineola, a destructive pathogen of cultivated sorghum.</title>
        <authorList>
            <person name="Baroncelli R."/>
            <person name="Sanz-Martin J.M."/>
            <person name="Rech G.E."/>
            <person name="Sukno S.A."/>
            <person name="Thon M.R."/>
        </authorList>
    </citation>
    <scope>NUCLEOTIDE SEQUENCE [LARGE SCALE GENOMIC DNA]</scope>
    <source>
        <strain evidence="3">TX430BB</strain>
    </source>
</reference>
<keyword evidence="1" id="KW-0732">Signal</keyword>
<comment type="caution">
    <text evidence="2">The sequence shown here is derived from an EMBL/GenBank/DDBJ whole genome shotgun (WGS) entry which is preliminary data.</text>
</comment>
<organism evidence="2 3">
    <name type="scientific">Colletotrichum sublineola</name>
    <name type="common">Sorghum anthracnose fungus</name>
    <dbReference type="NCBI Taxonomy" id="1173701"/>
    <lineage>
        <taxon>Eukaryota</taxon>
        <taxon>Fungi</taxon>
        <taxon>Dikarya</taxon>
        <taxon>Ascomycota</taxon>
        <taxon>Pezizomycotina</taxon>
        <taxon>Sordariomycetes</taxon>
        <taxon>Hypocreomycetidae</taxon>
        <taxon>Glomerellales</taxon>
        <taxon>Glomerellaceae</taxon>
        <taxon>Colletotrichum</taxon>
        <taxon>Colletotrichum graminicola species complex</taxon>
    </lineage>
</organism>
<evidence type="ECO:0000313" key="3">
    <source>
        <dbReference type="Proteomes" id="UP000027238"/>
    </source>
</evidence>
<evidence type="ECO:0000256" key="1">
    <source>
        <dbReference type="SAM" id="SignalP"/>
    </source>
</evidence>
<dbReference type="Proteomes" id="UP000027238">
    <property type="component" value="Unassembled WGS sequence"/>
</dbReference>
<dbReference type="EMBL" id="JMSE01000046">
    <property type="protein sequence ID" value="KDN72118.1"/>
    <property type="molecule type" value="Genomic_DNA"/>
</dbReference>
<dbReference type="eggNOG" id="ENOG502RJPX">
    <property type="taxonomic scope" value="Eukaryota"/>
</dbReference>
<dbReference type="HOGENOM" id="CLU_154005_0_0_1"/>
<dbReference type="AlphaFoldDB" id="A0A066XSA9"/>
<keyword evidence="3" id="KW-1185">Reference proteome</keyword>
<protein>
    <submittedName>
        <fullName evidence="2">Uncharacterized protein</fullName>
    </submittedName>
</protein>
<accession>A0A066XSA9</accession>
<proteinExistence type="predicted"/>
<dbReference type="OrthoDB" id="4747243at2759"/>
<gene>
    <name evidence="2" type="ORF">CSUB01_11737</name>
</gene>
<evidence type="ECO:0000313" key="2">
    <source>
        <dbReference type="EMBL" id="KDN72118.1"/>
    </source>
</evidence>
<sequence>MKPSTLLYAMGFAQLGLAVPIPAIISNRASRVRGEARGLTKITRMPIHHTPPISAVKDVEEYVGQKTGFEFDNRPMSPSENMHPSFALAAPRPLKTTYLQSLSTQLLLEQ</sequence>
<feature type="signal peptide" evidence="1">
    <location>
        <begin position="1"/>
        <end position="18"/>
    </location>
</feature>